<protein>
    <recommendedName>
        <fullName evidence="4">Prepilin-type N-terminal cleavage/methylation domain-containing protein</fullName>
    </recommendedName>
</protein>
<dbReference type="AlphaFoldDB" id="A0A2M7U2N1"/>
<accession>A0A2M7U2N1</accession>
<evidence type="ECO:0008006" key="4">
    <source>
        <dbReference type="Google" id="ProtNLM"/>
    </source>
</evidence>
<evidence type="ECO:0000313" key="2">
    <source>
        <dbReference type="EMBL" id="PIZ64548.1"/>
    </source>
</evidence>
<keyword evidence="1" id="KW-0472">Membrane</keyword>
<evidence type="ECO:0000256" key="1">
    <source>
        <dbReference type="SAM" id="Phobius"/>
    </source>
</evidence>
<dbReference type="Proteomes" id="UP000230027">
    <property type="component" value="Unassembled WGS sequence"/>
</dbReference>
<organism evidence="2 3">
    <name type="scientific">Candidatus Roizmanbacteria bacterium CG_4_10_14_0_2_um_filter_36_9</name>
    <dbReference type="NCBI Taxonomy" id="1974823"/>
    <lineage>
        <taxon>Bacteria</taxon>
        <taxon>Candidatus Roizmaniibacteriota</taxon>
    </lineage>
</organism>
<proteinExistence type="predicted"/>
<keyword evidence="1" id="KW-1133">Transmembrane helix</keyword>
<evidence type="ECO:0000313" key="3">
    <source>
        <dbReference type="Proteomes" id="UP000230027"/>
    </source>
</evidence>
<sequence>MKKYNDKKGFSLIELVLFMGLYSIVLLVLTTLFAEIVQKQLELQSTTSVETDHTYILSRLNYDFNRADSVIIPDVIGDVSEQLTLVIEGIEYTYSVNGTAFELSGNGGTFQLNSPRTEVSDVTFQKIGNLSGSPTIKTKLKLNSKVQESSGIKNIEIDTTFGLKP</sequence>
<feature type="transmembrane region" description="Helical" evidence="1">
    <location>
        <begin position="12"/>
        <end position="34"/>
    </location>
</feature>
<gene>
    <name evidence="2" type="ORF">COY14_04415</name>
</gene>
<dbReference type="EMBL" id="PFOD01000076">
    <property type="protein sequence ID" value="PIZ64548.1"/>
    <property type="molecule type" value="Genomic_DNA"/>
</dbReference>
<reference evidence="3" key="1">
    <citation type="submission" date="2017-09" db="EMBL/GenBank/DDBJ databases">
        <title>Depth-based differentiation of microbial function through sediment-hosted aquifers and enrichment of novel symbionts in the deep terrestrial subsurface.</title>
        <authorList>
            <person name="Probst A.J."/>
            <person name="Ladd B."/>
            <person name="Jarett J.K."/>
            <person name="Geller-Mcgrath D.E."/>
            <person name="Sieber C.M.K."/>
            <person name="Emerson J.B."/>
            <person name="Anantharaman K."/>
            <person name="Thomas B.C."/>
            <person name="Malmstrom R."/>
            <person name="Stieglmeier M."/>
            <person name="Klingl A."/>
            <person name="Woyke T."/>
            <person name="Ryan C.M."/>
            <person name="Banfield J.F."/>
        </authorList>
    </citation>
    <scope>NUCLEOTIDE SEQUENCE [LARGE SCALE GENOMIC DNA]</scope>
</reference>
<name>A0A2M7U2N1_9BACT</name>
<keyword evidence="1" id="KW-0812">Transmembrane</keyword>
<comment type="caution">
    <text evidence="2">The sequence shown here is derived from an EMBL/GenBank/DDBJ whole genome shotgun (WGS) entry which is preliminary data.</text>
</comment>